<dbReference type="InterPro" id="IPR015943">
    <property type="entry name" value="WD40/YVTN_repeat-like_dom_sf"/>
</dbReference>
<gene>
    <name evidence="2" type="ORF">ATEG_08475</name>
</gene>
<organism evidence="2 3">
    <name type="scientific">Aspergillus terreus (strain NIH 2624 / FGSC A1156)</name>
    <dbReference type="NCBI Taxonomy" id="341663"/>
    <lineage>
        <taxon>Eukaryota</taxon>
        <taxon>Fungi</taxon>
        <taxon>Dikarya</taxon>
        <taxon>Ascomycota</taxon>
        <taxon>Pezizomycotina</taxon>
        <taxon>Eurotiomycetes</taxon>
        <taxon>Eurotiomycetidae</taxon>
        <taxon>Eurotiales</taxon>
        <taxon>Aspergillaceae</taxon>
        <taxon>Aspergillus</taxon>
        <taxon>Aspergillus subgen. Circumdati</taxon>
    </lineage>
</organism>
<reference evidence="3" key="1">
    <citation type="submission" date="2005-09" db="EMBL/GenBank/DDBJ databases">
        <title>Annotation of the Aspergillus terreus NIH2624 genome.</title>
        <authorList>
            <person name="Birren B.W."/>
            <person name="Lander E.S."/>
            <person name="Galagan J.E."/>
            <person name="Nusbaum C."/>
            <person name="Devon K."/>
            <person name="Henn M."/>
            <person name="Ma L.-J."/>
            <person name="Jaffe D.B."/>
            <person name="Butler J."/>
            <person name="Alvarez P."/>
            <person name="Gnerre S."/>
            <person name="Grabherr M."/>
            <person name="Kleber M."/>
            <person name="Mauceli E.W."/>
            <person name="Brockman W."/>
            <person name="Rounsley S."/>
            <person name="Young S.K."/>
            <person name="LaButti K."/>
            <person name="Pushparaj V."/>
            <person name="DeCaprio D."/>
            <person name="Crawford M."/>
            <person name="Koehrsen M."/>
            <person name="Engels R."/>
            <person name="Montgomery P."/>
            <person name="Pearson M."/>
            <person name="Howarth C."/>
            <person name="Larson L."/>
            <person name="Luoma S."/>
            <person name="White J."/>
            <person name="Alvarado L."/>
            <person name="Kodira C.D."/>
            <person name="Zeng Q."/>
            <person name="Oleary S."/>
            <person name="Yandava C."/>
            <person name="Denning D.W."/>
            <person name="Nierman W.C."/>
            <person name="Milne T."/>
            <person name="Madden K."/>
        </authorList>
    </citation>
    <scope>NUCLEOTIDE SEQUENCE [LARGE SCALE GENOMIC DNA]</scope>
    <source>
        <strain evidence="3">NIH 2624 / FGSC A1156</strain>
    </source>
</reference>
<dbReference type="OrthoDB" id="9972196at2759"/>
<dbReference type="eggNOG" id="ENOG502S3WY">
    <property type="taxonomic scope" value="Eukaryota"/>
</dbReference>
<dbReference type="InterPro" id="IPR050282">
    <property type="entry name" value="Cycloisomerase_2"/>
</dbReference>
<dbReference type="PANTHER" id="PTHR30344:SF1">
    <property type="entry name" value="6-PHOSPHOGLUCONOLACTONASE"/>
    <property type="match status" value="1"/>
</dbReference>
<dbReference type="SUPFAM" id="SSF75011">
    <property type="entry name" value="3-carboxy-cis,cis-mucoante lactonizing enzyme"/>
    <property type="match status" value="1"/>
</dbReference>
<dbReference type="Pfam" id="PF10282">
    <property type="entry name" value="Lactonase"/>
    <property type="match status" value="1"/>
</dbReference>
<evidence type="ECO:0000313" key="2">
    <source>
        <dbReference type="EMBL" id="EAU31648.1"/>
    </source>
</evidence>
<protein>
    <recommendedName>
        <fullName evidence="4">6-phosphogluconolactonase</fullName>
    </recommendedName>
</protein>
<sequence>MAARLYAASYAGKLTSLSLEASGEGYQLMTVSETTDCGTSPSWLMLDRENDFMYCLDEGIDRPNSTLSSFKLHSDGSFAKVEQLQTLVGPVASAFYTPTQQPDQRFFAVAHYGRFNHSQSFTFAMPAPGPVPERQDAPHPHGVVVDPSGQFILVPDLGADLVRIFRICPTTGHLEQHQPLVVAPGSGPRHAVFWVPRNERRIRPKNVRLYLVTELDNSLTGYDMTYSNNGTILFSEFYVGSTYGGSTPPAGSKVAEIAISPGNDRIVISNRNDNTFGPRNDSIAIFALSSQAQSSSTSFVGLYPSFGSFPRQFDIYAEEGMVAIAQQNSRKVSVVKWDGVNDTLGSLLAEKEFDGEIPAVVWAF</sequence>
<proteinExistence type="inferred from homology"/>
<evidence type="ECO:0000313" key="3">
    <source>
        <dbReference type="Proteomes" id="UP000007963"/>
    </source>
</evidence>
<dbReference type="AlphaFoldDB" id="Q0CCV9"/>
<dbReference type="Proteomes" id="UP000007963">
    <property type="component" value="Unassembled WGS sequence"/>
</dbReference>
<evidence type="ECO:0000256" key="1">
    <source>
        <dbReference type="ARBA" id="ARBA00005564"/>
    </source>
</evidence>
<dbReference type="PANTHER" id="PTHR30344">
    <property type="entry name" value="6-PHOSPHOGLUCONOLACTONASE-RELATED"/>
    <property type="match status" value="1"/>
</dbReference>
<dbReference type="RefSeq" id="XP_001217614.1">
    <property type="nucleotide sequence ID" value="XM_001217613.1"/>
</dbReference>
<dbReference type="OMA" id="CAANSSW"/>
<dbReference type="GeneID" id="4353441"/>
<dbReference type="EMBL" id="CH476605">
    <property type="protein sequence ID" value="EAU31648.1"/>
    <property type="molecule type" value="Genomic_DNA"/>
</dbReference>
<evidence type="ECO:0008006" key="4">
    <source>
        <dbReference type="Google" id="ProtNLM"/>
    </source>
</evidence>
<dbReference type="InterPro" id="IPR019405">
    <property type="entry name" value="Lactonase_7-beta_prop"/>
</dbReference>
<dbReference type="STRING" id="341663.Q0CCV9"/>
<name>Q0CCV9_ASPTN</name>
<dbReference type="Gene3D" id="2.130.10.10">
    <property type="entry name" value="YVTN repeat-like/Quinoprotein amine dehydrogenase"/>
    <property type="match status" value="1"/>
</dbReference>
<dbReference type="GO" id="GO:0017057">
    <property type="term" value="F:6-phosphogluconolactonase activity"/>
    <property type="evidence" value="ECO:0007669"/>
    <property type="project" value="TreeGrafter"/>
</dbReference>
<comment type="similarity">
    <text evidence="1">Belongs to the cycloisomerase 2 family.</text>
</comment>
<dbReference type="HOGENOM" id="CLU_038716_0_0_1"/>
<accession>Q0CCV9</accession>
<dbReference type="VEuPathDB" id="FungiDB:ATEG_08475"/>